<protein>
    <submittedName>
        <fullName evidence="1">2'-5' RNA ligase family protein</fullName>
    </submittedName>
</protein>
<dbReference type="GO" id="GO:0016874">
    <property type="term" value="F:ligase activity"/>
    <property type="evidence" value="ECO:0007669"/>
    <property type="project" value="UniProtKB-KW"/>
</dbReference>
<dbReference type="PANTHER" id="PTHR36039:SF2">
    <property type="entry name" value="RNA LIGASE_CYCLIC NUCLEOTIDE PHOSPHODIESTERASE FAMILY PROTEIN"/>
    <property type="match status" value="1"/>
</dbReference>
<reference evidence="1 2" key="1">
    <citation type="submission" date="2022-01" db="EMBL/GenBank/DDBJ databases">
        <title>Alkalihalobacillus sp. EGI L200015, a novel bacterium isolated from a salt lake sediment.</title>
        <authorList>
            <person name="Gao L."/>
            <person name="Fang B.-Z."/>
            <person name="Li W.-J."/>
        </authorList>
    </citation>
    <scope>NUCLEOTIDE SEQUENCE [LARGE SCALE GENOMIC DNA]</scope>
    <source>
        <strain evidence="1 2">KCTC 12718</strain>
    </source>
</reference>
<accession>A0ABS9GUZ3</accession>
<dbReference type="InterPro" id="IPR009097">
    <property type="entry name" value="Cyclic_Pdiesterase"/>
</dbReference>
<name>A0ABS9GUZ3_9BACL</name>
<dbReference type="EMBL" id="JAKIJS010000001">
    <property type="protein sequence ID" value="MCF6136647.1"/>
    <property type="molecule type" value="Genomic_DNA"/>
</dbReference>
<dbReference type="Pfam" id="PF13563">
    <property type="entry name" value="2_5_RNA_ligase2"/>
    <property type="match status" value="1"/>
</dbReference>
<sequence>MLILKEGSLSLEANSMYAVELFFDDQIDQFVRGIWEGLKQKNITSSLADMEDLVPHITLGVYDTDLPVDQLIERLEQIPFNSFDIHYDALATFPSTGTLFLAPTMSTNLYKAHEEFHKEFNEFRHLSNEYYLPNKWYPHTTLAINLDSKMMLEAYNYCLHNFTPLKGKITEIAVDKINTSEQEWNSKTIYSKKLI</sequence>
<gene>
    <name evidence="1" type="ORF">L2716_02820</name>
</gene>
<dbReference type="RefSeq" id="WP_236331584.1">
    <property type="nucleotide sequence ID" value="NZ_JAKIJS010000001.1"/>
</dbReference>
<dbReference type="PANTHER" id="PTHR36039">
    <property type="match status" value="1"/>
</dbReference>
<dbReference type="Gene3D" id="3.90.1140.10">
    <property type="entry name" value="Cyclic phosphodiesterase"/>
    <property type="match status" value="1"/>
</dbReference>
<dbReference type="SUPFAM" id="SSF55144">
    <property type="entry name" value="LigT-like"/>
    <property type="match status" value="1"/>
</dbReference>
<proteinExistence type="predicted"/>
<organism evidence="1 2">
    <name type="scientific">Pseudalkalibacillus berkeleyi</name>
    <dbReference type="NCBI Taxonomy" id="1069813"/>
    <lineage>
        <taxon>Bacteria</taxon>
        <taxon>Bacillati</taxon>
        <taxon>Bacillota</taxon>
        <taxon>Bacilli</taxon>
        <taxon>Bacillales</taxon>
        <taxon>Fictibacillaceae</taxon>
        <taxon>Pseudalkalibacillus</taxon>
    </lineage>
</organism>
<evidence type="ECO:0000313" key="2">
    <source>
        <dbReference type="Proteomes" id="UP001649381"/>
    </source>
</evidence>
<comment type="caution">
    <text evidence="1">The sequence shown here is derived from an EMBL/GenBank/DDBJ whole genome shotgun (WGS) entry which is preliminary data.</text>
</comment>
<keyword evidence="2" id="KW-1185">Reference proteome</keyword>
<dbReference type="Proteomes" id="UP001649381">
    <property type="component" value="Unassembled WGS sequence"/>
</dbReference>
<keyword evidence="1" id="KW-0436">Ligase</keyword>
<evidence type="ECO:0000313" key="1">
    <source>
        <dbReference type="EMBL" id="MCF6136647.1"/>
    </source>
</evidence>